<dbReference type="KEGG" id="sita:101777543"/>
<evidence type="ECO:0008006" key="4">
    <source>
        <dbReference type="Google" id="ProtNLM"/>
    </source>
</evidence>
<gene>
    <name evidence="2" type="primary">LOC101777543</name>
</gene>
<dbReference type="OMA" id="CEQQSAK"/>
<dbReference type="Gramene" id="KQK95476">
    <property type="protein sequence ID" value="KQK95476"/>
    <property type="gene ID" value="SETIT_026990mg"/>
</dbReference>
<dbReference type="SUPFAM" id="SSF103511">
    <property type="entry name" value="Chlorophyll a-b binding protein"/>
    <property type="match status" value="1"/>
</dbReference>
<evidence type="ECO:0000256" key="1">
    <source>
        <dbReference type="SAM" id="Phobius"/>
    </source>
</evidence>
<dbReference type="Proteomes" id="UP000004995">
    <property type="component" value="Unassembled WGS sequence"/>
</dbReference>
<dbReference type="eggNOG" id="ENOG502SUBY">
    <property type="taxonomic scope" value="Eukaryota"/>
</dbReference>
<evidence type="ECO:0000313" key="3">
    <source>
        <dbReference type="Proteomes" id="UP000004995"/>
    </source>
</evidence>
<dbReference type="GeneID" id="101777543"/>
<keyword evidence="1" id="KW-0472">Membrane</keyword>
<dbReference type="FunCoup" id="K3ZK84">
    <property type="interactions" value="2187"/>
</dbReference>
<dbReference type="ExpressionAtlas" id="K3ZK84">
    <property type="expression patterns" value="baseline"/>
</dbReference>
<dbReference type="InParanoid" id="K3ZK84"/>
<dbReference type="GO" id="GO:0009535">
    <property type="term" value="C:chloroplast thylakoid membrane"/>
    <property type="evidence" value="ECO:0000318"/>
    <property type="project" value="GO_Central"/>
</dbReference>
<dbReference type="STRING" id="4555.K3ZK84"/>
<dbReference type="RefSeq" id="XP_004979759.1">
    <property type="nucleotide sequence ID" value="XM_004979702.3"/>
</dbReference>
<accession>K3ZK84</accession>
<sequence length="137" mass="13733">MALFAVLRPSPVAAAAAAAAPSFSCVSGRALDFWLVTAASAVRVTSSSKRRVSSRAARSLSIRCEQSAKQGGGPAVWLGRAAMVGFASAIAVEVATGKGVLQNFGVATPAPTLALVVSGLVVGLAVFFILQSGGSRD</sequence>
<name>K3ZK84_SETIT</name>
<evidence type="ECO:0000313" key="2">
    <source>
        <dbReference type="EnsemblPlants" id="KQK95476"/>
    </source>
</evidence>
<keyword evidence="1" id="KW-0812">Transmembrane</keyword>
<dbReference type="EnsemblPlants" id="KQK95476">
    <property type="protein sequence ID" value="KQK95476"/>
    <property type="gene ID" value="SETIT_026990mg"/>
</dbReference>
<keyword evidence="1" id="KW-1133">Transmembrane helix</keyword>
<keyword evidence="3" id="KW-1185">Reference proteome</keyword>
<dbReference type="HOGENOM" id="CLU_126272_0_0_1"/>
<dbReference type="OrthoDB" id="543868at2759"/>
<reference evidence="2" key="2">
    <citation type="submission" date="2018-08" db="UniProtKB">
        <authorList>
            <consortium name="EnsemblPlants"/>
        </authorList>
    </citation>
    <scope>IDENTIFICATION</scope>
    <source>
        <strain evidence="2">Yugu1</strain>
    </source>
</reference>
<dbReference type="AlphaFoldDB" id="K3ZK84"/>
<organism evidence="2 3">
    <name type="scientific">Setaria italica</name>
    <name type="common">Foxtail millet</name>
    <name type="synonym">Panicum italicum</name>
    <dbReference type="NCBI Taxonomy" id="4555"/>
    <lineage>
        <taxon>Eukaryota</taxon>
        <taxon>Viridiplantae</taxon>
        <taxon>Streptophyta</taxon>
        <taxon>Embryophyta</taxon>
        <taxon>Tracheophyta</taxon>
        <taxon>Spermatophyta</taxon>
        <taxon>Magnoliopsida</taxon>
        <taxon>Liliopsida</taxon>
        <taxon>Poales</taxon>
        <taxon>Poaceae</taxon>
        <taxon>PACMAD clade</taxon>
        <taxon>Panicoideae</taxon>
        <taxon>Panicodae</taxon>
        <taxon>Paniceae</taxon>
        <taxon>Cenchrinae</taxon>
        <taxon>Setaria</taxon>
    </lineage>
</organism>
<proteinExistence type="predicted"/>
<reference evidence="3" key="1">
    <citation type="journal article" date="2012" name="Nat. Biotechnol.">
        <title>Reference genome sequence of the model plant Setaria.</title>
        <authorList>
            <person name="Bennetzen J.L."/>
            <person name="Schmutz J."/>
            <person name="Wang H."/>
            <person name="Percifield R."/>
            <person name="Hawkins J."/>
            <person name="Pontaroli A.C."/>
            <person name="Estep M."/>
            <person name="Feng L."/>
            <person name="Vaughn J.N."/>
            <person name="Grimwood J."/>
            <person name="Jenkins J."/>
            <person name="Barry K."/>
            <person name="Lindquist E."/>
            <person name="Hellsten U."/>
            <person name="Deshpande S."/>
            <person name="Wang X."/>
            <person name="Wu X."/>
            <person name="Mitros T."/>
            <person name="Triplett J."/>
            <person name="Yang X."/>
            <person name="Ye C.Y."/>
            <person name="Mauro-Herrera M."/>
            <person name="Wang L."/>
            <person name="Li P."/>
            <person name="Sharma M."/>
            <person name="Sharma R."/>
            <person name="Ronald P.C."/>
            <person name="Panaud O."/>
            <person name="Kellogg E.A."/>
            <person name="Brutnell T.P."/>
            <person name="Doust A.N."/>
            <person name="Tuskan G.A."/>
            <person name="Rokhsar D."/>
            <person name="Devos K.M."/>
        </authorList>
    </citation>
    <scope>NUCLEOTIDE SEQUENCE [LARGE SCALE GENOMIC DNA]</scope>
    <source>
        <strain evidence="3">cv. Yugu1</strain>
    </source>
</reference>
<protein>
    <recommendedName>
        <fullName evidence="4">Stress enhanced protein 1</fullName>
    </recommendedName>
</protein>
<feature type="transmembrane region" description="Helical" evidence="1">
    <location>
        <begin position="110"/>
        <end position="130"/>
    </location>
</feature>
<dbReference type="EMBL" id="AGNK02005168">
    <property type="status" value="NOT_ANNOTATED_CDS"/>
    <property type="molecule type" value="Genomic_DNA"/>
</dbReference>